<name>A0A540MRV2_MALBA</name>
<dbReference type="EMBL" id="VIEB01000203">
    <property type="protein sequence ID" value="TQE01090.1"/>
    <property type="molecule type" value="Genomic_DNA"/>
</dbReference>
<protein>
    <recommendedName>
        <fullName evidence="4">Protein NUCLEAR FUSION DEFECTIVE 6, chloroplastic/mitochondrial-like</fullName>
    </recommendedName>
</protein>
<accession>A0A540MRV2</accession>
<dbReference type="STRING" id="106549.A0A540MRV2"/>
<organism evidence="2 3">
    <name type="scientific">Malus baccata</name>
    <name type="common">Siberian crab apple</name>
    <name type="synonym">Pyrus baccata</name>
    <dbReference type="NCBI Taxonomy" id="106549"/>
    <lineage>
        <taxon>Eukaryota</taxon>
        <taxon>Viridiplantae</taxon>
        <taxon>Streptophyta</taxon>
        <taxon>Embryophyta</taxon>
        <taxon>Tracheophyta</taxon>
        <taxon>Spermatophyta</taxon>
        <taxon>Magnoliopsida</taxon>
        <taxon>eudicotyledons</taxon>
        <taxon>Gunneridae</taxon>
        <taxon>Pentapetalae</taxon>
        <taxon>rosids</taxon>
        <taxon>fabids</taxon>
        <taxon>Rosales</taxon>
        <taxon>Rosaceae</taxon>
        <taxon>Amygdaloideae</taxon>
        <taxon>Maleae</taxon>
        <taxon>Malus</taxon>
    </lineage>
</organism>
<dbReference type="AlphaFoldDB" id="A0A540MRV2"/>
<evidence type="ECO:0000313" key="3">
    <source>
        <dbReference type="Proteomes" id="UP000315295"/>
    </source>
</evidence>
<evidence type="ECO:0000256" key="1">
    <source>
        <dbReference type="SAM" id="MobiDB-lite"/>
    </source>
</evidence>
<dbReference type="Proteomes" id="UP000315295">
    <property type="component" value="Unassembled WGS sequence"/>
</dbReference>
<gene>
    <name evidence="2" type="ORF">C1H46_013367</name>
</gene>
<reference evidence="2 3" key="1">
    <citation type="journal article" date="2019" name="G3 (Bethesda)">
        <title>Sequencing of a Wild Apple (Malus baccata) Genome Unravels the Differences Between Cultivated and Wild Apple Species Regarding Disease Resistance and Cold Tolerance.</title>
        <authorList>
            <person name="Chen X."/>
        </authorList>
    </citation>
    <scope>NUCLEOTIDE SEQUENCE [LARGE SCALE GENOMIC DNA]</scope>
    <source>
        <strain evidence="3">cv. Shandingzi</strain>
        <tissue evidence="2">Leaves</tissue>
    </source>
</reference>
<evidence type="ECO:0000313" key="2">
    <source>
        <dbReference type="EMBL" id="TQE01090.1"/>
    </source>
</evidence>
<sequence length="103" mass="11092">MSSFAAARSVLRSSAARTTVASRLASPARPKPASSPFRIQSLSAPRIFRSPVELSCCVETMLPYHTATASALLTSMLSVSQRSYGWTSEGIPSLSFEFSFRDA</sequence>
<proteinExistence type="predicted"/>
<feature type="region of interest" description="Disordered" evidence="1">
    <location>
        <begin position="1"/>
        <end position="37"/>
    </location>
</feature>
<feature type="compositionally biased region" description="Low complexity" evidence="1">
    <location>
        <begin position="1"/>
        <end position="36"/>
    </location>
</feature>
<dbReference type="PANTHER" id="PTHR33156:SF59">
    <property type="entry name" value="PROTEIN NUCLEAR FUSION DEFECTIVE 6, CHLOROPLASTIC_MITOCHONDRIAL-LIKE"/>
    <property type="match status" value="1"/>
</dbReference>
<evidence type="ECO:0008006" key="4">
    <source>
        <dbReference type="Google" id="ProtNLM"/>
    </source>
</evidence>
<dbReference type="InterPro" id="IPR043459">
    <property type="entry name" value="NFD6/NOXY2-like"/>
</dbReference>
<comment type="caution">
    <text evidence="2">The sequence shown here is derived from an EMBL/GenBank/DDBJ whole genome shotgun (WGS) entry which is preliminary data.</text>
</comment>
<keyword evidence="3" id="KW-1185">Reference proteome</keyword>
<dbReference type="PANTHER" id="PTHR33156">
    <property type="entry name" value="OS02G0230000 PROTEIN"/>
    <property type="match status" value="1"/>
</dbReference>
<dbReference type="GO" id="GO:0005739">
    <property type="term" value="C:mitochondrion"/>
    <property type="evidence" value="ECO:0007669"/>
    <property type="project" value="TreeGrafter"/>
</dbReference>